<dbReference type="SUPFAM" id="SSF82866">
    <property type="entry name" value="Multidrug efflux transporter AcrB transmembrane domain"/>
    <property type="match status" value="2"/>
</dbReference>
<feature type="transmembrane region" description="Helical" evidence="7">
    <location>
        <begin position="608"/>
        <end position="634"/>
    </location>
</feature>
<keyword evidence="6" id="KW-0325">Glycoprotein</keyword>
<feature type="transmembrane region" description="Helical" evidence="7">
    <location>
        <begin position="34"/>
        <end position="59"/>
    </location>
</feature>
<evidence type="ECO:0000256" key="5">
    <source>
        <dbReference type="ARBA" id="ARBA00023136"/>
    </source>
</evidence>
<dbReference type="Gene3D" id="1.20.1640.10">
    <property type="entry name" value="Multidrug efflux transporter AcrB transmembrane domain"/>
    <property type="match status" value="2"/>
</dbReference>
<feature type="transmembrane region" description="Helical" evidence="7">
    <location>
        <begin position="640"/>
        <end position="666"/>
    </location>
</feature>
<keyword evidence="5 7" id="KW-0472">Membrane</keyword>
<keyword evidence="4 7" id="KW-1133">Transmembrane helix</keyword>
<name>A0A914PT75_9BILA</name>
<evidence type="ECO:0000256" key="4">
    <source>
        <dbReference type="ARBA" id="ARBA00022989"/>
    </source>
</evidence>
<dbReference type="GO" id="GO:0030659">
    <property type="term" value="C:cytoplasmic vesicle membrane"/>
    <property type="evidence" value="ECO:0007669"/>
    <property type="project" value="TreeGrafter"/>
</dbReference>
<evidence type="ECO:0000256" key="7">
    <source>
        <dbReference type="SAM" id="Phobius"/>
    </source>
</evidence>
<protein>
    <submittedName>
        <fullName evidence="10">SSD domain-containing protein</fullName>
    </submittedName>
</protein>
<comment type="similarity">
    <text evidence="2">Belongs to the patched family.</text>
</comment>
<dbReference type="GO" id="GO:0006897">
    <property type="term" value="P:endocytosis"/>
    <property type="evidence" value="ECO:0007669"/>
    <property type="project" value="TreeGrafter"/>
</dbReference>
<keyword evidence="3 7" id="KW-0812">Transmembrane</keyword>
<feature type="transmembrane region" description="Helical" evidence="7">
    <location>
        <begin position="267"/>
        <end position="287"/>
    </location>
</feature>
<feature type="domain" description="SSD" evidence="8">
    <location>
        <begin position="33"/>
        <end position="205"/>
    </location>
</feature>
<dbReference type="PANTHER" id="PTHR10796">
    <property type="entry name" value="PATCHED-RELATED"/>
    <property type="match status" value="1"/>
</dbReference>
<evidence type="ECO:0000256" key="1">
    <source>
        <dbReference type="ARBA" id="ARBA00004141"/>
    </source>
</evidence>
<feature type="transmembrane region" description="Helical" evidence="7">
    <location>
        <begin position="68"/>
        <end position="90"/>
    </location>
</feature>
<sequence length="705" mass="79639">MFLIYRNYHSKNLEIYVLSRTYVEEEVKRAGQSLIPYVSVGFFIMLFCSVIGVVVRAYYLKQHSTDKILLALASCILPLLACGTALALMTAMGFRFSSILCVIPLLVLAIGIDSSYLMIHEWQRIIQQCRENPTHENSQIEYRIAEVLSEVGPAIMISALTNMLADAVGAFTSSPEITLLCVGNLLSMAVVFIYQMTFYVGLMSLIGKKEIKAEEKKRKNQLEIEDAKNVEARRIEFTRQVSIHPKKGTEEISKTMWTYVSLIANKFVASFIILLYFTYIVVSIFGITKINIHLSTQKLFPQDSPLLALDKLRVKYQVPHFTMATVFINNPGNFSDHKRLERMNQFVGDMESLHGGWGPVSTKYWIRDFLNFENTDFENFDETSDSEILLNKTILPSPAQVLKETNALVPLYNDEDLPSFMSWPEYSFWNGFIRLRNETTLKANDSRLEKFFFTTAYHGKELSKYVKLGNALNGWRSVVDKYATEFDASIFHEEAVFLDLINNIPIDTLQAVCGAVICIGFVCYIFLNSWFAVTIATVSVLSICTGILGLISWWNVDLDPISMAAMIICVGSSCDLPAHTSFHYYLATVREGPRSDPKVKLANCLSTIAFPAVQAGISMILCVCALLFVNIYMSIVFVKMMFLCVVLCNLHALVIIPAFLVIFDYIRFGFNSKKVHSKEAIVESVPELDNAKNEDSPKNMTNIPI</sequence>
<feature type="transmembrane region" description="Helical" evidence="7">
    <location>
        <begin position="140"/>
        <end position="165"/>
    </location>
</feature>
<accession>A0A914PT75</accession>
<dbReference type="AlphaFoldDB" id="A0A914PT75"/>
<evidence type="ECO:0000256" key="2">
    <source>
        <dbReference type="ARBA" id="ARBA00005585"/>
    </source>
</evidence>
<dbReference type="PANTHER" id="PTHR10796:SF97">
    <property type="entry name" value="SSD DOMAIN-CONTAINING PROTEIN"/>
    <property type="match status" value="1"/>
</dbReference>
<evidence type="ECO:0000259" key="8">
    <source>
        <dbReference type="PROSITE" id="PS50156"/>
    </source>
</evidence>
<dbReference type="InterPro" id="IPR003392">
    <property type="entry name" value="PTHD_SSD"/>
</dbReference>
<dbReference type="Proteomes" id="UP000887578">
    <property type="component" value="Unplaced"/>
</dbReference>
<dbReference type="GO" id="GO:0005886">
    <property type="term" value="C:plasma membrane"/>
    <property type="evidence" value="ECO:0007669"/>
    <property type="project" value="TreeGrafter"/>
</dbReference>
<dbReference type="PROSITE" id="PS50156">
    <property type="entry name" value="SSD"/>
    <property type="match status" value="1"/>
</dbReference>
<reference evidence="10" key="1">
    <citation type="submission" date="2022-11" db="UniProtKB">
        <authorList>
            <consortium name="WormBaseParasite"/>
        </authorList>
    </citation>
    <scope>IDENTIFICATION</scope>
</reference>
<evidence type="ECO:0000256" key="3">
    <source>
        <dbReference type="ARBA" id="ARBA00022692"/>
    </source>
</evidence>
<feature type="transmembrane region" description="Helical" evidence="7">
    <location>
        <begin position="534"/>
        <end position="555"/>
    </location>
</feature>
<proteinExistence type="inferred from homology"/>
<evidence type="ECO:0000313" key="10">
    <source>
        <dbReference type="WBParaSite" id="PDA_v2.g19424.t1"/>
    </source>
</evidence>
<feature type="transmembrane region" description="Helical" evidence="7">
    <location>
        <begin position="508"/>
        <end position="527"/>
    </location>
</feature>
<dbReference type="InterPro" id="IPR051697">
    <property type="entry name" value="Patched_domain-protein"/>
</dbReference>
<evidence type="ECO:0000256" key="6">
    <source>
        <dbReference type="ARBA" id="ARBA00023180"/>
    </source>
</evidence>
<evidence type="ECO:0000313" key="9">
    <source>
        <dbReference type="Proteomes" id="UP000887578"/>
    </source>
</evidence>
<dbReference type="GO" id="GO:0018996">
    <property type="term" value="P:molting cycle, collagen and cuticulin-based cuticle"/>
    <property type="evidence" value="ECO:0007669"/>
    <property type="project" value="TreeGrafter"/>
</dbReference>
<dbReference type="InterPro" id="IPR000731">
    <property type="entry name" value="SSD"/>
</dbReference>
<feature type="transmembrane region" description="Helical" evidence="7">
    <location>
        <begin position="177"/>
        <end position="202"/>
    </location>
</feature>
<dbReference type="Pfam" id="PF02460">
    <property type="entry name" value="Patched"/>
    <property type="match status" value="1"/>
</dbReference>
<feature type="transmembrane region" description="Helical" evidence="7">
    <location>
        <begin position="96"/>
        <end position="119"/>
    </location>
</feature>
<dbReference type="WBParaSite" id="PDA_v2.g19424.t1">
    <property type="protein sequence ID" value="PDA_v2.g19424.t1"/>
    <property type="gene ID" value="PDA_v2.g19424"/>
</dbReference>
<keyword evidence="9" id="KW-1185">Reference proteome</keyword>
<organism evidence="9 10">
    <name type="scientific">Panagrolaimus davidi</name>
    <dbReference type="NCBI Taxonomy" id="227884"/>
    <lineage>
        <taxon>Eukaryota</taxon>
        <taxon>Metazoa</taxon>
        <taxon>Ecdysozoa</taxon>
        <taxon>Nematoda</taxon>
        <taxon>Chromadorea</taxon>
        <taxon>Rhabditida</taxon>
        <taxon>Tylenchina</taxon>
        <taxon>Panagrolaimomorpha</taxon>
        <taxon>Panagrolaimoidea</taxon>
        <taxon>Panagrolaimidae</taxon>
        <taxon>Panagrolaimus</taxon>
    </lineage>
</organism>
<comment type="subcellular location">
    <subcellularLocation>
        <location evidence="1">Membrane</location>
        <topology evidence="1">Multi-pass membrane protein</topology>
    </subcellularLocation>
</comment>